<keyword evidence="2" id="KW-1133">Transmembrane helix</keyword>
<dbReference type="Proteomes" id="UP001519331">
    <property type="component" value="Unassembled WGS sequence"/>
</dbReference>
<proteinExistence type="predicted"/>
<reference evidence="3 4" key="1">
    <citation type="submission" date="2021-03" db="EMBL/GenBank/DDBJ databases">
        <title>Sequencing the genomes of 1000 actinobacteria strains.</title>
        <authorList>
            <person name="Klenk H.-P."/>
        </authorList>
    </citation>
    <scope>NUCLEOTIDE SEQUENCE [LARGE SCALE GENOMIC DNA]</scope>
    <source>
        <strain evidence="3 4">DSM 12544</strain>
    </source>
</reference>
<dbReference type="EMBL" id="JAGINX010000001">
    <property type="protein sequence ID" value="MBP2318697.1"/>
    <property type="molecule type" value="Genomic_DNA"/>
</dbReference>
<evidence type="ECO:0000313" key="4">
    <source>
        <dbReference type="Proteomes" id="UP001519331"/>
    </source>
</evidence>
<feature type="transmembrane region" description="Helical" evidence="2">
    <location>
        <begin position="34"/>
        <end position="52"/>
    </location>
</feature>
<sequence length="162" mass="17785">MATEQHHRPEQTPSLAESVQEPPRKPALGSPHDGYAAVLLTLALTIICFSFGTGRLLTEAHEQLWWLPVALLAVLAPGLWFALKYFFRAHGLQERGGFPALPAFAMYAAFFGLIMFVLPLLAGVSETWWIFALCCLVIATVVIAPVQLVLSKDPNRNSELTA</sequence>
<keyword evidence="2" id="KW-0472">Membrane</keyword>
<evidence type="ECO:0008006" key="5">
    <source>
        <dbReference type="Google" id="ProtNLM"/>
    </source>
</evidence>
<gene>
    <name evidence="3" type="ORF">JOF45_001716</name>
</gene>
<evidence type="ECO:0000313" key="3">
    <source>
        <dbReference type="EMBL" id="MBP2318697.1"/>
    </source>
</evidence>
<protein>
    <recommendedName>
        <fullName evidence="5">DUF805 domain-containing protein</fullName>
    </recommendedName>
</protein>
<feature type="transmembrane region" description="Helical" evidence="2">
    <location>
        <begin position="104"/>
        <end position="122"/>
    </location>
</feature>
<organism evidence="3 4">
    <name type="scientific">Nesterenkonia lacusekhoensis</name>
    <dbReference type="NCBI Taxonomy" id="150832"/>
    <lineage>
        <taxon>Bacteria</taxon>
        <taxon>Bacillati</taxon>
        <taxon>Actinomycetota</taxon>
        <taxon>Actinomycetes</taxon>
        <taxon>Micrococcales</taxon>
        <taxon>Micrococcaceae</taxon>
        <taxon>Nesterenkonia</taxon>
    </lineage>
</organism>
<keyword evidence="2" id="KW-0812">Transmembrane</keyword>
<feature type="transmembrane region" description="Helical" evidence="2">
    <location>
        <begin position="128"/>
        <end position="150"/>
    </location>
</feature>
<name>A0ABS4T2M0_9MICC</name>
<feature type="region of interest" description="Disordered" evidence="1">
    <location>
        <begin position="1"/>
        <end position="25"/>
    </location>
</feature>
<feature type="transmembrane region" description="Helical" evidence="2">
    <location>
        <begin position="64"/>
        <end position="83"/>
    </location>
</feature>
<keyword evidence="4" id="KW-1185">Reference proteome</keyword>
<comment type="caution">
    <text evidence="3">The sequence shown here is derived from an EMBL/GenBank/DDBJ whole genome shotgun (WGS) entry which is preliminary data.</text>
</comment>
<evidence type="ECO:0000256" key="1">
    <source>
        <dbReference type="SAM" id="MobiDB-lite"/>
    </source>
</evidence>
<accession>A0ABS4T2M0</accession>
<feature type="compositionally biased region" description="Basic and acidic residues" evidence="1">
    <location>
        <begin position="1"/>
        <end position="10"/>
    </location>
</feature>
<evidence type="ECO:0000256" key="2">
    <source>
        <dbReference type="SAM" id="Phobius"/>
    </source>
</evidence>
<dbReference type="RefSeq" id="WP_210049112.1">
    <property type="nucleotide sequence ID" value="NZ_JAGINX010000001.1"/>
</dbReference>